<dbReference type="Proteomes" id="UP000198336">
    <property type="component" value="Unassembled WGS sequence"/>
</dbReference>
<proteinExistence type="predicted"/>
<keyword evidence="3" id="KW-1185">Reference proteome</keyword>
<evidence type="ECO:0008006" key="4">
    <source>
        <dbReference type="Google" id="ProtNLM"/>
    </source>
</evidence>
<accession>A0A226HXX4</accession>
<keyword evidence="1" id="KW-0732">Signal</keyword>
<evidence type="ECO:0000256" key="1">
    <source>
        <dbReference type="SAM" id="SignalP"/>
    </source>
</evidence>
<dbReference type="RefSeq" id="WP_089054638.1">
    <property type="nucleotide sequence ID" value="NZ_MUHA01000017.1"/>
</dbReference>
<dbReference type="AlphaFoldDB" id="A0A226HXX4"/>
<dbReference type="Pfam" id="PF14054">
    <property type="entry name" value="DUF4249"/>
    <property type="match status" value="1"/>
</dbReference>
<dbReference type="InterPro" id="IPR025345">
    <property type="entry name" value="DUF4249"/>
</dbReference>
<dbReference type="EMBL" id="MUHA01000017">
    <property type="protein sequence ID" value="OXA99089.1"/>
    <property type="molecule type" value="Genomic_DNA"/>
</dbReference>
<comment type="caution">
    <text evidence="2">The sequence shown here is derived from an EMBL/GenBank/DDBJ whole genome shotgun (WGS) entry which is preliminary data.</text>
</comment>
<evidence type="ECO:0000313" key="3">
    <source>
        <dbReference type="Proteomes" id="UP000198336"/>
    </source>
</evidence>
<feature type="chain" id="PRO_5012262852" description="DUF4249 domain-containing protein" evidence="1">
    <location>
        <begin position="20"/>
        <end position="282"/>
    </location>
</feature>
<sequence length="282" mass="31544">MKKIILLIVLFTSALFTSCEEVVEVDLDTAPPKLVIEASINWQKGTSGKQQAIKLTTTTGYFENKVPIVSGAVVYIKNSKNKRFNFTEVPKTGRYICNDFEPKIEETYTLTIISSGSTYTASETLKSVAPITRIEQNNKGGITGTDIEIRAFYNDPANEDNFYLYKYEYSKKVTSTYYVAEDKFYQGNEYFSKSDDEDIEVGNEIQVTHLGISKQYYNYMSILVSIAGSNAGGPFQSPPATVRGNIINTTDKANYPLGYFALSETDSKKYIIELNDKNGSTN</sequence>
<dbReference type="PROSITE" id="PS51257">
    <property type="entry name" value="PROKAR_LIPOPROTEIN"/>
    <property type="match status" value="1"/>
</dbReference>
<organism evidence="2 3">
    <name type="scientific">Flavobacterium oncorhynchi</name>
    <dbReference type="NCBI Taxonomy" id="728056"/>
    <lineage>
        <taxon>Bacteria</taxon>
        <taxon>Pseudomonadati</taxon>
        <taxon>Bacteroidota</taxon>
        <taxon>Flavobacteriia</taxon>
        <taxon>Flavobacteriales</taxon>
        <taxon>Flavobacteriaceae</taxon>
        <taxon>Flavobacterium</taxon>
    </lineage>
</organism>
<feature type="signal peptide" evidence="1">
    <location>
        <begin position="1"/>
        <end position="19"/>
    </location>
</feature>
<reference evidence="2 3" key="1">
    <citation type="submission" date="2016-11" db="EMBL/GenBank/DDBJ databases">
        <title>Whole genomes of Flavobacteriaceae.</title>
        <authorList>
            <person name="Stine C."/>
            <person name="Li C."/>
            <person name="Tadesse D."/>
        </authorList>
    </citation>
    <scope>NUCLEOTIDE SEQUENCE [LARGE SCALE GENOMIC DNA]</scope>
    <source>
        <strain evidence="2 3">CCUG 59446</strain>
    </source>
</reference>
<gene>
    <name evidence="2" type="ORF">B0A75_12660</name>
</gene>
<protein>
    <recommendedName>
        <fullName evidence="4">DUF4249 domain-containing protein</fullName>
    </recommendedName>
</protein>
<evidence type="ECO:0000313" key="2">
    <source>
        <dbReference type="EMBL" id="OXA99089.1"/>
    </source>
</evidence>
<name>A0A226HXX4_9FLAO</name>